<protein>
    <submittedName>
        <fullName evidence="3">Mandelate racemase/muconate lactonizing enzyme family protein</fullName>
    </submittedName>
</protein>
<dbReference type="InterPro" id="IPR013342">
    <property type="entry name" value="Mandelate_racemase_C"/>
</dbReference>
<keyword evidence="1" id="KW-0456">Lyase</keyword>
<dbReference type="Gene3D" id="3.30.390.10">
    <property type="entry name" value="Enolase-like, N-terminal domain"/>
    <property type="match status" value="1"/>
</dbReference>
<evidence type="ECO:0000313" key="3">
    <source>
        <dbReference type="EMBL" id="MFC4986927.1"/>
    </source>
</evidence>
<dbReference type="EMBL" id="JBHSJG010000012">
    <property type="protein sequence ID" value="MFC4986927.1"/>
    <property type="molecule type" value="Genomic_DNA"/>
</dbReference>
<comment type="caution">
    <text evidence="3">The sequence shown here is derived from an EMBL/GenBank/DDBJ whole genome shotgun (WGS) entry which is preliminary data.</text>
</comment>
<evidence type="ECO:0000256" key="1">
    <source>
        <dbReference type="ARBA" id="ARBA00023239"/>
    </source>
</evidence>
<dbReference type="Proteomes" id="UP001595925">
    <property type="component" value="Unassembled WGS sequence"/>
</dbReference>
<dbReference type="CDD" id="cd03316">
    <property type="entry name" value="MR_like"/>
    <property type="match status" value="1"/>
</dbReference>
<dbReference type="PANTHER" id="PTHR48080">
    <property type="entry name" value="D-GALACTONATE DEHYDRATASE-RELATED"/>
    <property type="match status" value="1"/>
</dbReference>
<reference evidence="3 4" key="1">
    <citation type="journal article" date="2019" name="Int. J. Syst. Evol. Microbiol.">
        <title>The Global Catalogue of Microorganisms (GCM) 10K type strain sequencing project: providing services to taxonomists for standard genome sequencing and annotation.</title>
        <authorList>
            <consortium name="The Broad Institute Genomics Platform"/>
            <consortium name="The Broad Institute Genome Sequencing Center for Infectious Disease"/>
            <person name="Wu L."/>
            <person name="Ma J."/>
        </authorList>
    </citation>
    <scope>NUCLEOTIDE SEQUENCE [LARGE SCALE GENOMIC DNA]</scope>
    <source>
        <strain evidence="3 4">CGMCC 1.15824</strain>
    </source>
</reference>
<proteinExistence type="predicted"/>
<dbReference type="GO" id="GO:0016829">
    <property type="term" value="F:lyase activity"/>
    <property type="evidence" value="ECO:0007669"/>
    <property type="project" value="UniProtKB-KW"/>
</dbReference>
<dbReference type="SUPFAM" id="SSF51604">
    <property type="entry name" value="Enolase C-terminal domain-like"/>
    <property type="match status" value="1"/>
</dbReference>
<organism evidence="3 4">
    <name type="scientific">Saliphagus infecundisoli</name>
    <dbReference type="NCBI Taxonomy" id="1849069"/>
    <lineage>
        <taxon>Archaea</taxon>
        <taxon>Methanobacteriati</taxon>
        <taxon>Methanobacteriota</taxon>
        <taxon>Stenosarchaea group</taxon>
        <taxon>Halobacteria</taxon>
        <taxon>Halobacteriales</taxon>
        <taxon>Natrialbaceae</taxon>
        <taxon>Saliphagus</taxon>
    </lineage>
</organism>
<dbReference type="Gene3D" id="3.20.20.120">
    <property type="entry name" value="Enolase-like C-terminal domain"/>
    <property type="match status" value="1"/>
</dbReference>
<dbReference type="RefSeq" id="WP_224829101.1">
    <property type="nucleotide sequence ID" value="NZ_JAIVEF010000015.1"/>
</dbReference>
<dbReference type="InterPro" id="IPR029065">
    <property type="entry name" value="Enolase_C-like"/>
</dbReference>
<dbReference type="InterPro" id="IPR029017">
    <property type="entry name" value="Enolase-like_N"/>
</dbReference>
<dbReference type="SMART" id="SM00922">
    <property type="entry name" value="MR_MLE"/>
    <property type="match status" value="1"/>
</dbReference>
<dbReference type="PANTHER" id="PTHR48080:SF2">
    <property type="entry name" value="D-GALACTONATE DEHYDRATASE"/>
    <property type="match status" value="1"/>
</dbReference>
<dbReference type="SFLD" id="SFLDF00564">
    <property type="entry name" value="xylonate_dehydratase_2"/>
    <property type="match status" value="1"/>
</dbReference>
<dbReference type="SFLD" id="SFLDS00001">
    <property type="entry name" value="Enolase"/>
    <property type="match status" value="1"/>
</dbReference>
<sequence length="399" mass="43962">MVRISDQRDIEITDIQTTKVAGNFEWTLVRVYSDAGITGTGEAVLGPKADAYIEYAKDVVIGKNPTDIDARCTELFDQLAHYGAMNGIAVTAISGIDIALHDLAGKVLDVPAYQLLGGKHRDEVRVYCDSHAGEHLRRTNVTDDYDPYSPESYADAAEDVVEDGFDALKFDLDATDRYELDQRNKHLNARAIEYRTDIVEAVTERVGDRADVAFDCHWSWTGDSIRRLAKAIEPYPVWWLEDTVPPENHDVQIQVTHSTDTTIAAGENVYRVEGARRLIENQGLDILHPDVPKTGGMLETKKMADLAKAYYVPLALHNVSSPIGTMASAHVAAAASNFLAMEYHARDVDWWADLVAGSDSIIEDGCIAVPDKAGLGVDLDLDVVEDRMVEGETLFDPAQ</sequence>
<dbReference type="Pfam" id="PF02746">
    <property type="entry name" value="MR_MLE_N"/>
    <property type="match status" value="1"/>
</dbReference>
<dbReference type="SFLD" id="SFLDG00179">
    <property type="entry name" value="mandelate_racemase"/>
    <property type="match status" value="1"/>
</dbReference>
<keyword evidence="4" id="KW-1185">Reference proteome</keyword>
<dbReference type="InterPro" id="IPR013341">
    <property type="entry name" value="Mandelate_racemase_N_dom"/>
</dbReference>
<dbReference type="InterPro" id="IPR034593">
    <property type="entry name" value="DgoD-like"/>
</dbReference>
<dbReference type="InterPro" id="IPR034624">
    <property type="entry name" value="Xylonate_dehydratase_2"/>
</dbReference>
<feature type="domain" description="Mandelate racemase/muconate lactonizing enzyme C-terminal" evidence="2">
    <location>
        <begin position="150"/>
        <end position="262"/>
    </location>
</feature>
<evidence type="ECO:0000313" key="4">
    <source>
        <dbReference type="Proteomes" id="UP001595925"/>
    </source>
</evidence>
<accession>A0ABD5QBI9</accession>
<gene>
    <name evidence="3" type="ORF">ACFPFO_03900</name>
</gene>
<name>A0ABD5QBI9_9EURY</name>
<dbReference type="InterPro" id="IPR036849">
    <property type="entry name" value="Enolase-like_C_sf"/>
</dbReference>
<dbReference type="SUPFAM" id="SSF54826">
    <property type="entry name" value="Enolase N-terminal domain-like"/>
    <property type="match status" value="1"/>
</dbReference>
<dbReference type="AlphaFoldDB" id="A0ABD5QBI9"/>
<evidence type="ECO:0000259" key="2">
    <source>
        <dbReference type="SMART" id="SM00922"/>
    </source>
</evidence>
<dbReference type="Pfam" id="PF13378">
    <property type="entry name" value="MR_MLE_C"/>
    <property type="match status" value="1"/>
</dbReference>